<dbReference type="EMBL" id="BGZK01000669">
    <property type="protein sequence ID" value="GBP55463.1"/>
    <property type="molecule type" value="Genomic_DNA"/>
</dbReference>
<evidence type="ECO:0008006" key="3">
    <source>
        <dbReference type="Google" id="ProtNLM"/>
    </source>
</evidence>
<name>A0A4C1WX39_EUMVA</name>
<dbReference type="Proteomes" id="UP000299102">
    <property type="component" value="Unassembled WGS sequence"/>
</dbReference>
<sequence>MGRNREDVLLQADSGQVLGPDESVTLLVKSFSLMTGSILTIRIVKRKSEGELTGVVNHLQLWGICPRFTSDICQAVIFRDLGLFLAMANKCLELRYFLRVWKESCHKGDPEVGRGQPYRFEVLPSCSSAPCAEQNSGNDQGTEDALCDLMMHIYKELNLKKIILIVSLDIEGAFDKAWWPALKTQLPAQNCPVNLHSMVRATFGTERWSLELGELCVYVQVFADDVVLTFSGQWASSVEEDSNPALTHVYGWGVSLVGEVRLLGLIIDRKLTFTPHVAKSLQFCALSALGHWHWRRGSLTCEKCLMSLSAASPSKHGEYAAQSPSSQLILSRLLPMDIRVKEAACLYELKCGKDTFLDRQLEKFVYFGDFPHSCKFPRSGTRMSRTWTPKPWTVSP</sequence>
<keyword evidence="2" id="KW-1185">Reference proteome</keyword>
<gene>
    <name evidence="1" type="ORF">EVAR_42639_1</name>
</gene>
<organism evidence="1 2">
    <name type="scientific">Eumeta variegata</name>
    <name type="common">Bagworm moth</name>
    <name type="synonym">Eumeta japonica</name>
    <dbReference type="NCBI Taxonomy" id="151549"/>
    <lineage>
        <taxon>Eukaryota</taxon>
        <taxon>Metazoa</taxon>
        <taxon>Ecdysozoa</taxon>
        <taxon>Arthropoda</taxon>
        <taxon>Hexapoda</taxon>
        <taxon>Insecta</taxon>
        <taxon>Pterygota</taxon>
        <taxon>Neoptera</taxon>
        <taxon>Endopterygota</taxon>
        <taxon>Lepidoptera</taxon>
        <taxon>Glossata</taxon>
        <taxon>Ditrysia</taxon>
        <taxon>Tineoidea</taxon>
        <taxon>Psychidae</taxon>
        <taxon>Oiketicinae</taxon>
        <taxon>Eumeta</taxon>
    </lineage>
</organism>
<dbReference type="OrthoDB" id="411871at2759"/>
<evidence type="ECO:0000313" key="1">
    <source>
        <dbReference type="EMBL" id="GBP55463.1"/>
    </source>
</evidence>
<evidence type="ECO:0000313" key="2">
    <source>
        <dbReference type="Proteomes" id="UP000299102"/>
    </source>
</evidence>
<proteinExistence type="predicted"/>
<protein>
    <recommendedName>
        <fullName evidence="3">Reverse transcriptase domain-containing protein</fullName>
    </recommendedName>
</protein>
<accession>A0A4C1WX39</accession>
<reference evidence="1 2" key="1">
    <citation type="journal article" date="2019" name="Commun. Biol.">
        <title>The bagworm genome reveals a unique fibroin gene that provides high tensile strength.</title>
        <authorList>
            <person name="Kono N."/>
            <person name="Nakamura H."/>
            <person name="Ohtoshi R."/>
            <person name="Tomita M."/>
            <person name="Numata K."/>
            <person name="Arakawa K."/>
        </authorList>
    </citation>
    <scope>NUCLEOTIDE SEQUENCE [LARGE SCALE GENOMIC DNA]</scope>
</reference>
<dbReference type="AlphaFoldDB" id="A0A4C1WX39"/>
<comment type="caution">
    <text evidence="1">The sequence shown here is derived from an EMBL/GenBank/DDBJ whole genome shotgun (WGS) entry which is preliminary data.</text>
</comment>